<dbReference type="RefSeq" id="WP_307011099.1">
    <property type="nucleotide sequence ID" value="NZ_JAUSQP010000001.1"/>
</dbReference>
<feature type="domain" description="DUF4007" evidence="1">
    <location>
        <begin position="10"/>
        <end position="294"/>
    </location>
</feature>
<proteinExistence type="predicted"/>
<accession>A0ABD5AM38</accession>
<sequence>MYSSNFSLRFSGHQTFALRYGWLNKSYNLLNYNGKSDEELVVSLGVGRNMVDSIKYWTEISGLVPLNVKEDSRQKYVTPLADIFAKYDNYLELNVSTWLLHYFIQKNFNELNFSRWYFNFSNKQFFEKNDLIKDLINWLEGENLKIPSESTLQKDCDCFLLCYAKKTNRGFMNEDAFISPLNELNLVYQVESHKFKSDLLEQKPLSPLVFLYCLVDFWKENFIDSPTISVDSVLTNPGSPGRLFRINSTGIDYFLNQCALIDNRFQWSDTLGIRSLACNEIKNIVLDDLLANIYRESK</sequence>
<organism evidence="2 3">
    <name type="scientific">Acinetobacter calcoaceticus</name>
    <dbReference type="NCBI Taxonomy" id="471"/>
    <lineage>
        <taxon>Bacteria</taxon>
        <taxon>Pseudomonadati</taxon>
        <taxon>Pseudomonadota</taxon>
        <taxon>Gammaproteobacteria</taxon>
        <taxon>Moraxellales</taxon>
        <taxon>Moraxellaceae</taxon>
        <taxon>Acinetobacter</taxon>
        <taxon>Acinetobacter calcoaceticus/baumannii complex</taxon>
    </lineage>
</organism>
<dbReference type="EMBL" id="JAUSQP010000001">
    <property type="protein sequence ID" value="MDP9803406.1"/>
    <property type="molecule type" value="Genomic_DNA"/>
</dbReference>
<name>A0ABD5AM38_ACICA</name>
<dbReference type="Pfam" id="PF13182">
    <property type="entry name" value="DUF4007"/>
    <property type="match status" value="1"/>
</dbReference>
<reference evidence="2 3" key="1">
    <citation type="submission" date="2023-07" db="EMBL/GenBank/DDBJ databases">
        <title>Sorghum-associated microbial communities from plants grown in Nebraska, USA.</title>
        <authorList>
            <person name="Schachtman D."/>
        </authorList>
    </citation>
    <scope>NUCLEOTIDE SEQUENCE [LARGE SCALE GENOMIC DNA]</scope>
    <source>
        <strain evidence="2 3">CC146</strain>
    </source>
</reference>
<dbReference type="AlphaFoldDB" id="A0ABD5AM38"/>
<evidence type="ECO:0000313" key="3">
    <source>
        <dbReference type="Proteomes" id="UP001240164"/>
    </source>
</evidence>
<evidence type="ECO:0000259" key="1">
    <source>
        <dbReference type="Pfam" id="PF13182"/>
    </source>
</evidence>
<dbReference type="Proteomes" id="UP001240164">
    <property type="component" value="Unassembled WGS sequence"/>
</dbReference>
<gene>
    <name evidence="2" type="ORF">J2771_001660</name>
</gene>
<dbReference type="InterPro" id="IPR025248">
    <property type="entry name" value="DUF4007"/>
</dbReference>
<comment type="caution">
    <text evidence="2">The sequence shown here is derived from an EMBL/GenBank/DDBJ whole genome shotgun (WGS) entry which is preliminary data.</text>
</comment>
<protein>
    <recommendedName>
        <fullName evidence="1">DUF4007 domain-containing protein</fullName>
    </recommendedName>
</protein>
<evidence type="ECO:0000313" key="2">
    <source>
        <dbReference type="EMBL" id="MDP9803406.1"/>
    </source>
</evidence>